<dbReference type="Gene3D" id="3.80.10.10">
    <property type="entry name" value="Ribonuclease Inhibitor"/>
    <property type="match status" value="1"/>
</dbReference>
<dbReference type="EnsemblMetazoa" id="AMAM011168-RA">
    <property type="protein sequence ID" value="AMAM011168-PA"/>
    <property type="gene ID" value="AMAM011168"/>
</dbReference>
<evidence type="ECO:0000313" key="2">
    <source>
        <dbReference type="EnsemblMetazoa" id="AMAM011168-PA"/>
    </source>
</evidence>
<accession>A0A182SQ41</accession>
<feature type="coiled-coil region" evidence="1">
    <location>
        <begin position="346"/>
        <end position="387"/>
    </location>
</feature>
<keyword evidence="3" id="KW-1185">Reference proteome</keyword>
<proteinExistence type="predicted"/>
<name>A0A182SQ41_9DIPT</name>
<sequence>MVKSARCPDHVVCTVRTGDISVSDSVQLRSAHSTHSSNLHTTIVGRQSIGADALDAFAELEYLQSLSLARNGLIIVEPSVRVPNRPVQGVQLLKLKHLSLASNRMITVNISGWDMPSLVSLDLSSNDLYMLLDEPSQFRRFGALLNVSYADNDWHCGWLSEAQLVMRERSIVTLSQDSAGRCEREHMKSLNGVCCYDRAFEQELKQDPFEHKWEKLNELRRRYELVQFAYDQVEDNDLNLITKHAHELRGKMTGPVAHQQDVIKSELLRLRHALADESAHLERLENSIERTVHDLGQSIDELHERATRPKPTLDAVHQQTVGDSIKRIRGHIELLRRRVQNYVFETSDRERRLRRYSEQIMQLEDRLRELKHLQQSLSEQVDHVESRVHNAYRIVKESLPPDSEEDFDRIRLYDRGYYRASYRMIG</sequence>
<dbReference type="AlphaFoldDB" id="A0A182SQ41"/>
<dbReference type="SUPFAM" id="SSF52058">
    <property type="entry name" value="L domain-like"/>
    <property type="match status" value="1"/>
</dbReference>
<protein>
    <submittedName>
        <fullName evidence="2">Uncharacterized protein</fullName>
    </submittedName>
</protein>
<dbReference type="VEuPathDB" id="VectorBase:AMAM011168"/>
<reference evidence="2" key="2">
    <citation type="submission" date="2020-05" db="UniProtKB">
        <authorList>
            <consortium name="EnsemblMetazoa"/>
        </authorList>
    </citation>
    <scope>IDENTIFICATION</scope>
    <source>
        <strain evidence="2">maculatus3</strain>
    </source>
</reference>
<reference evidence="3" key="1">
    <citation type="submission" date="2013-09" db="EMBL/GenBank/DDBJ databases">
        <title>The Genome Sequence of Anopheles maculatus species B.</title>
        <authorList>
            <consortium name="The Broad Institute Genomics Platform"/>
            <person name="Neafsey D.E."/>
            <person name="Besansky N."/>
            <person name="Howell P."/>
            <person name="Walton C."/>
            <person name="Young S.K."/>
            <person name="Zeng Q."/>
            <person name="Gargeya S."/>
            <person name="Fitzgerald M."/>
            <person name="Haas B."/>
            <person name="Abouelleil A."/>
            <person name="Allen A.W."/>
            <person name="Alvarado L."/>
            <person name="Arachchi H.M."/>
            <person name="Berlin A.M."/>
            <person name="Chapman S.B."/>
            <person name="Gainer-Dewar J."/>
            <person name="Goldberg J."/>
            <person name="Griggs A."/>
            <person name="Gujja S."/>
            <person name="Hansen M."/>
            <person name="Howarth C."/>
            <person name="Imamovic A."/>
            <person name="Ireland A."/>
            <person name="Larimer J."/>
            <person name="McCowan C."/>
            <person name="Murphy C."/>
            <person name="Pearson M."/>
            <person name="Poon T.W."/>
            <person name="Priest M."/>
            <person name="Roberts A."/>
            <person name="Saif S."/>
            <person name="Shea T."/>
            <person name="Sisk P."/>
            <person name="Sykes S."/>
            <person name="Wortman J."/>
            <person name="Nusbaum C."/>
            <person name="Birren B."/>
        </authorList>
    </citation>
    <scope>NUCLEOTIDE SEQUENCE [LARGE SCALE GENOMIC DNA]</scope>
    <source>
        <strain evidence="3">maculatus3</strain>
    </source>
</reference>
<keyword evidence="1" id="KW-0175">Coiled coil</keyword>
<dbReference type="InterPro" id="IPR032675">
    <property type="entry name" value="LRR_dom_sf"/>
</dbReference>
<evidence type="ECO:0000313" key="3">
    <source>
        <dbReference type="Proteomes" id="UP000075901"/>
    </source>
</evidence>
<dbReference type="Proteomes" id="UP000075901">
    <property type="component" value="Unassembled WGS sequence"/>
</dbReference>
<organism evidence="2 3">
    <name type="scientific">Anopheles maculatus</name>
    <dbReference type="NCBI Taxonomy" id="74869"/>
    <lineage>
        <taxon>Eukaryota</taxon>
        <taxon>Metazoa</taxon>
        <taxon>Ecdysozoa</taxon>
        <taxon>Arthropoda</taxon>
        <taxon>Hexapoda</taxon>
        <taxon>Insecta</taxon>
        <taxon>Pterygota</taxon>
        <taxon>Neoptera</taxon>
        <taxon>Endopterygota</taxon>
        <taxon>Diptera</taxon>
        <taxon>Nematocera</taxon>
        <taxon>Culicoidea</taxon>
        <taxon>Culicidae</taxon>
        <taxon>Anophelinae</taxon>
        <taxon>Anopheles</taxon>
        <taxon>Anopheles maculatus group</taxon>
    </lineage>
</organism>
<evidence type="ECO:0000256" key="1">
    <source>
        <dbReference type="SAM" id="Coils"/>
    </source>
</evidence>